<dbReference type="GeneID" id="94583249"/>
<dbReference type="AlphaFoldDB" id="A0A1D8NDF9"/>
<sequence>MRSVCDLAQLRSALYSLTHPTRIKITNTTGRNTIDRLMKGRSRSRMNARSGLEEKEKGMRESQKKVFFGR</sequence>
<evidence type="ECO:0000256" key="1">
    <source>
        <dbReference type="SAM" id="MobiDB-lite"/>
    </source>
</evidence>
<protein>
    <submittedName>
        <fullName evidence="2">Uncharacterized protein</fullName>
    </submittedName>
</protein>
<evidence type="ECO:0000313" key="2">
    <source>
        <dbReference type="EMBL" id="AOW03674.1"/>
    </source>
</evidence>
<feature type="compositionally biased region" description="Basic and acidic residues" evidence="1">
    <location>
        <begin position="51"/>
        <end position="64"/>
    </location>
</feature>
<dbReference type="VEuPathDB" id="FungiDB:YALI1_D08323g"/>
<organism evidence="2 3">
    <name type="scientific">Yarrowia lipolytica</name>
    <name type="common">Candida lipolytica</name>
    <dbReference type="NCBI Taxonomy" id="4952"/>
    <lineage>
        <taxon>Eukaryota</taxon>
        <taxon>Fungi</taxon>
        <taxon>Dikarya</taxon>
        <taxon>Ascomycota</taxon>
        <taxon>Saccharomycotina</taxon>
        <taxon>Dipodascomycetes</taxon>
        <taxon>Dipodascales</taxon>
        <taxon>Dipodascales incertae sedis</taxon>
        <taxon>Yarrowia</taxon>
    </lineage>
</organism>
<gene>
    <name evidence="2" type="ORF">YALI1_D08323g</name>
</gene>
<feature type="region of interest" description="Disordered" evidence="1">
    <location>
        <begin position="40"/>
        <end position="70"/>
    </location>
</feature>
<accession>A0A1D8NDF9</accession>
<dbReference type="EMBL" id="CP017556">
    <property type="protein sequence ID" value="AOW03674.1"/>
    <property type="molecule type" value="Genomic_DNA"/>
</dbReference>
<proteinExistence type="predicted"/>
<dbReference type="RefSeq" id="XP_068138735.1">
    <property type="nucleotide sequence ID" value="XM_068282634.1"/>
</dbReference>
<reference evidence="2 3" key="1">
    <citation type="journal article" date="2016" name="PLoS ONE">
        <title>Sequence Assembly of Yarrowia lipolytica Strain W29/CLIB89 Shows Transposable Element Diversity.</title>
        <authorList>
            <person name="Magnan C."/>
            <person name="Yu J."/>
            <person name="Chang I."/>
            <person name="Jahn E."/>
            <person name="Kanomata Y."/>
            <person name="Wu J."/>
            <person name="Zeller M."/>
            <person name="Oakes M."/>
            <person name="Baldi P."/>
            <person name="Sandmeyer S."/>
        </authorList>
    </citation>
    <scope>NUCLEOTIDE SEQUENCE [LARGE SCALE GENOMIC DNA]</scope>
    <source>
        <strain evidence="3">CLIB89(W29)</strain>
    </source>
</reference>
<evidence type="ECO:0000313" key="3">
    <source>
        <dbReference type="Proteomes" id="UP000182444"/>
    </source>
</evidence>
<dbReference type="Proteomes" id="UP000182444">
    <property type="component" value="Chromosome 1D"/>
</dbReference>
<name>A0A1D8NDF9_YARLL</name>